<evidence type="ECO:0000313" key="2">
    <source>
        <dbReference type="Proteomes" id="UP001219525"/>
    </source>
</evidence>
<dbReference type="Proteomes" id="UP001219525">
    <property type="component" value="Unassembled WGS sequence"/>
</dbReference>
<comment type="caution">
    <text evidence="1">The sequence shown here is derived from an EMBL/GenBank/DDBJ whole genome shotgun (WGS) entry which is preliminary data.</text>
</comment>
<protein>
    <recommendedName>
        <fullName evidence="3">F-box domain-containing protein</fullName>
    </recommendedName>
</protein>
<keyword evidence="2" id="KW-1185">Reference proteome</keyword>
<dbReference type="EMBL" id="JARJCW010000120">
    <property type="protein sequence ID" value="KAJ7192430.1"/>
    <property type="molecule type" value="Genomic_DNA"/>
</dbReference>
<accession>A0AAD6UQK9</accession>
<dbReference type="AlphaFoldDB" id="A0AAD6UQK9"/>
<organism evidence="1 2">
    <name type="scientific">Mycena pura</name>
    <dbReference type="NCBI Taxonomy" id="153505"/>
    <lineage>
        <taxon>Eukaryota</taxon>
        <taxon>Fungi</taxon>
        <taxon>Dikarya</taxon>
        <taxon>Basidiomycota</taxon>
        <taxon>Agaricomycotina</taxon>
        <taxon>Agaricomycetes</taxon>
        <taxon>Agaricomycetidae</taxon>
        <taxon>Agaricales</taxon>
        <taxon>Marasmiineae</taxon>
        <taxon>Mycenaceae</taxon>
        <taxon>Mycena</taxon>
    </lineage>
</organism>
<evidence type="ECO:0000313" key="1">
    <source>
        <dbReference type="EMBL" id="KAJ7192430.1"/>
    </source>
</evidence>
<proteinExistence type="predicted"/>
<sequence>MSTLPLELEDLIIDHIRGDKKTMASCGLVSRAWLQLSRPNLFGSVTLRDHTYKDFLRLKASRRCTFIPSIRTLSISRPEMDTLYGMDFTELIPKLAGFPSLLSLRVFYVCYLSADSVNKFLAVFHDITQLHIHGTTFEAPHHLIALLARLPRLEMLTVRTMFRTPATGIQKLPGLPMPPDPPRSLQVVGLHLEYGYTSLFGSILKWIAKGPPPIRTLRLSGIWPDELPYVGNHLRTLGPTLRDLDLHLVSSTSSQAVTENLTPHLACLAHVAHLTVRVGIGNRHWNAYCALLAALPHEPAALETLTIFLDGHWVYLDGHDWVPFYAAVHVHTQLRLLRIRVDSGLFSSWAVKEILSQVDPEFAARASVEVELSIGEP</sequence>
<evidence type="ECO:0008006" key="3">
    <source>
        <dbReference type="Google" id="ProtNLM"/>
    </source>
</evidence>
<dbReference type="Gene3D" id="3.80.10.10">
    <property type="entry name" value="Ribonuclease Inhibitor"/>
    <property type="match status" value="1"/>
</dbReference>
<dbReference type="InterPro" id="IPR032675">
    <property type="entry name" value="LRR_dom_sf"/>
</dbReference>
<reference evidence="1" key="1">
    <citation type="submission" date="2023-03" db="EMBL/GenBank/DDBJ databases">
        <title>Massive genome expansion in bonnet fungi (Mycena s.s.) driven by repeated elements and novel gene families across ecological guilds.</title>
        <authorList>
            <consortium name="Lawrence Berkeley National Laboratory"/>
            <person name="Harder C.B."/>
            <person name="Miyauchi S."/>
            <person name="Viragh M."/>
            <person name="Kuo A."/>
            <person name="Thoen E."/>
            <person name="Andreopoulos B."/>
            <person name="Lu D."/>
            <person name="Skrede I."/>
            <person name="Drula E."/>
            <person name="Henrissat B."/>
            <person name="Morin E."/>
            <person name="Kohler A."/>
            <person name="Barry K."/>
            <person name="LaButti K."/>
            <person name="Morin E."/>
            <person name="Salamov A."/>
            <person name="Lipzen A."/>
            <person name="Mereny Z."/>
            <person name="Hegedus B."/>
            <person name="Baldrian P."/>
            <person name="Stursova M."/>
            <person name="Weitz H."/>
            <person name="Taylor A."/>
            <person name="Grigoriev I.V."/>
            <person name="Nagy L.G."/>
            <person name="Martin F."/>
            <person name="Kauserud H."/>
        </authorList>
    </citation>
    <scope>NUCLEOTIDE SEQUENCE</scope>
    <source>
        <strain evidence="1">9144</strain>
    </source>
</reference>
<name>A0AAD6UQK9_9AGAR</name>
<gene>
    <name evidence="1" type="ORF">GGX14DRAFT_480110</name>
</gene>
<dbReference type="SUPFAM" id="SSF52047">
    <property type="entry name" value="RNI-like"/>
    <property type="match status" value="1"/>
</dbReference>